<reference evidence="2 3" key="1">
    <citation type="journal article" date="2016" name="ISME J.">
        <title>Chasing the elusive Euryarchaeota class WSA2: genomes reveal a uniquely fastidious methyl-reducing methanogen.</title>
        <authorList>
            <person name="Nobu M.K."/>
            <person name="Narihiro T."/>
            <person name="Kuroda K."/>
            <person name="Mei R."/>
            <person name="Liu W.T."/>
        </authorList>
    </citation>
    <scope>NUCLEOTIDE SEQUENCE [LARGE SCALE GENOMIC DNA]</scope>
    <source>
        <strain evidence="2">U1lsi0528_Bin055</strain>
    </source>
</reference>
<keyword evidence="1" id="KW-1133">Transmembrane helix</keyword>
<keyword evidence="1" id="KW-0472">Membrane</keyword>
<gene>
    <name evidence="2" type="ORF">AMQ22_01998</name>
</gene>
<proteinExistence type="predicted"/>
<evidence type="ECO:0000313" key="3">
    <source>
        <dbReference type="Proteomes" id="UP000075398"/>
    </source>
</evidence>
<protein>
    <submittedName>
        <fullName evidence="2">Uncharacterized protein</fullName>
    </submittedName>
</protein>
<dbReference type="EMBL" id="LNGC01000157">
    <property type="protein sequence ID" value="KYC47212.1"/>
    <property type="molecule type" value="Genomic_DNA"/>
</dbReference>
<sequence length="320" mass="35626">MHAPVILAIIMAVGAYETSKRINKNAFYIFLIAFLVISYTGEPTLRLRSMGPPMGGGPAPQMQYGPNPGGEVKPIQGISPIVMQSTPLKENLNALMGIQIRTLKISPYVSEDAYRLYNFIKNNTDKDEIIHVQGGPIATCISLFTDRRTDNGMWKEVTNEDMSKSPPTGANYGVIEIDGRQNINFPKEIIMEKFGQFIVYDATKMQQIKLPQEQPRIPPVLAEISGKIRIASISLNTDRESTKTILLEVSEKLNQLSKGAPDEKGRKILERSSIILRNKAQKISYAEGQDMVRVKEELMTMAELYGRGDIGGALIILERI</sequence>
<accession>A0A150IQR1</accession>
<name>A0A150IQR1_9EURY</name>
<comment type="caution">
    <text evidence="2">The sequence shown here is derived from an EMBL/GenBank/DDBJ whole genome shotgun (WGS) entry which is preliminary data.</text>
</comment>
<keyword evidence="1" id="KW-0812">Transmembrane</keyword>
<evidence type="ECO:0000313" key="2">
    <source>
        <dbReference type="EMBL" id="KYC47212.1"/>
    </source>
</evidence>
<dbReference type="AlphaFoldDB" id="A0A150IQR1"/>
<feature type="transmembrane region" description="Helical" evidence="1">
    <location>
        <begin position="25"/>
        <end position="41"/>
    </location>
</feature>
<evidence type="ECO:0000256" key="1">
    <source>
        <dbReference type="SAM" id="Phobius"/>
    </source>
</evidence>
<organism evidence="2 3">
    <name type="scientific">Candidatus Methanofastidiosum methylothiophilum</name>
    <dbReference type="NCBI Taxonomy" id="1705564"/>
    <lineage>
        <taxon>Archaea</taxon>
        <taxon>Methanobacteriati</taxon>
        <taxon>Methanobacteriota</taxon>
        <taxon>Stenosarchaea group</taxon>
        <taxon>Candidatus Methanofastidiosia</taxon>
        <taxon>Candidatus Methanofastidiosales</taxon>
        <taxon>Candidatus Methanofastidiosaceae</taxon>
        <taxon>Candidatus Methanofastidiosum</taxon>
    </lineage>
</organism>
<dbReference type="Proteomes" id="UP000075398">
    <property type="component" value="Unassembled WGS sequence"/>
</dbReference>